<dbReference type="EMBL" id="BTRK01000003">
    <property type="protein sequence ID" value="GMR41188.1"/>
    <property type="molecule type" value="Genomic_DNA"/>
</dbReference>
<gene>
    <name evidence="1" type="ORF">PMAYCL1PPCAC_11383</name>
</gene>
<feature type="non-terminal residue" evidence="1">
    <location>
        <position position="1"/>
    </location>
</feature>
<feature type="non-terminal residue" evidence="1">
    <location>
        <position position="115"/>
    </location>
</feature>
<accession>A0AAN4ZMG6</accession>
<name>A0AAN4ZMG6_9BILA</name>
<evidence type="ECO:0000313" key="2">
    <source>
        <dbReference type="Proteomes" id="UP001328107"/>
    </source>
</evidence>
<evidence type="ECO:0000313" key="1">
    <source>
        <dbReference type="EMBL" id="GMR41188.1"/>
    </source>
</evidence>
<organism evidence="1 2">
    <name type="scientific">Pristionchus mayeri</name>
    <dbReference type="NCBI Taxonomy" id="1317129"/>
    <lineage>
        <taxon>Eukaryota</taxon>
        <taxon>Metazoa</taxon>
        <taxon>Ecdysozoa</taxon>
        <taxon>Nematoda</taxon>
        <taxon>Chromadorea</taxon>
        <taxon>Rhabditida</taxon>
        <taxon>Rhabditina</taxon>
        <taxon>Diplogasteromorpha</taxon>
        <taxon>Diplogasteroidea</taxon>
        <taxon>Neodiplogasteridae</taxon>
        <taxon>Pristionchus</taxon>
    </lineage>
</organism>
<sequence length="115" mass="13622">VNIYMYLSFVFKALQRYKDCIVHLHQFPIGRLAVSVMMRRRTAVRWWVVLVNRLDVMVMGRHVGIDVSMSVTRDVDVLVNYRATVMVDVDVNRRRHVVMMMLIVMMMRVHLGDSR</sequence>
<keyword evidence="2" id="KW-1185">Reference proteome</keyword>
<protein>
    <submittedName>
        <fullName evidence="1">Uncharacterized protein</fullName>
    </submittedName>
</protein>
<dbReference type="AlphaFoldDB" id="A0AAN4ZMG6"/>
<comment type="caution">
    <text evidence="1">The sequence shown here is derived from an EMBL/GenBank/DDBJ whole genome shotgun (WGS) entry which is preliminary data.</text>
</comment>
<proteinExistence type="predicted"/>
<reference evidence="2" key="1">
    <citation type="submission" date="2022-10" db="EMBL/GenBank/DDBJ databases">
        <title>Genome assembly of Pristionchus species.</title>
        <authorList>
            <person name="Yoshida K."/>
            <person name="Sommer R.J."/>
        </authorList>
    </citation>
    <scope>NUCLEOTIDE SEQUENCE [LARGE SCALE GENOMIC DNA]</scope>
    <source>
        <strain evidence="2">RS5460</strain>
    </source>
</reference>
<dbReference type="Proteomes" id="UP001328107">
    <property type="component" value="Unassembled WGS sequence"/>
</dbReference>